<organism evidence="1 2">
    <name type="scientific">Bernardetia litoralis (strain ATCC 23117 / DSM 6794 / NBRC 15988 / NCIMB 1366 / Fx l1 / Sio-4)</name>
    <name type="common">Flexibacter litoralis</name>
    <dbReference type="NCBI Taxonomy" id="880071"/>
    <lineage>
        <taxon>Bacteria</taxon>
        <taxon>Pseudomonadati</taxon>
        <taxon>Bacteroidota</taxon>
        <taxon>Cytophagia</taxon>
        <taxon>Cytophagales</taxon>
        <taxon>Bernardetiaceae</taxon>
        <taxon>Bernardetia</taxon>
    </lineage>
</organism>
<dbReference type="STRING" id="880071.Fleli_0603"/>
<gene>
    <name evidence="1" type="ordered locus">Fleli_0603</name>
</gene>
<dbReference type="HOGENOM" id="CLU_2568844_0_0_10"/>
<evidence type="ECO:0000313" key="2">
    <source>
        <dbReference type="Proteomes" id="UP000006054"/>
    </source>
</evidence>
<evidence type="ECO:0008006" key="3">
    <source>
        <dbReference type="Google" id="ProtNLM"/>
    </source>
</evidence>
<accession>I4AGI2</accession>
<reference evidence="2" key="1">
    <citation type="submission" date="2012-06" db="EMBL/GenBank/DDBJ databases">
        <title>The complete genome of Flexibacter litoralis DSM 6794.</title>
        <authorList>
            <person name="Lucas S."/>
            <person name="Copeland A."/>
            <person name="Lapidus A."/>
            <person name="Glavina del Rio T."/>
            <person name="Dalin E."/>
            <person name="Tice H."/>
            <person name="Bruce D."/>
            <person name="Goodwin L."/>
            <person name="Pitluck S."/>
            <person name="Peters L."/>
            <person name="Ovchinnikova G."/>
            <person name="Lu M."/>
            <person name="Kyrpides N."/>
            <person name="Mavromatis K."/>
            <person name="Ivanova N."/>
            <person name="Brettin T."/>
            <person name="Detter J.C."/>
            <person name="Han C."/>
            <person name="Larimer F."/>
            <person name="Land M."/>
            <person name="Hauser L."/>
            <person name="Markowitz V."/>
            <person name="Cheng J.-F."/>
            <person name="Hugenholtz P."/>
            <person name="Woyke T."/>
            <person name="Wu D."/>
            <person name="Spring S."/>
            <person name="Lang E."/>
            <person name="Kopitz M."/>
            <person name="Brambilla E."/>
            <person name="Klenk H.-P."/>
            <person name="Eisen J.A."/>
        </authorList>
    </citation>
    <scope>NUCLEOTIDE SEQUENCE [LARGE SCALE GENOMIC DNA]</scope>
    <source>
        <strain evidence="2">ATCC 23117 / DSM 6794 / NBRC 15988 / NCIMB 1366 / Sio-4</strain>
    </source>
</reference>
<proteinExistence type="predicted"/>
<dbReference type="EMBL" id="CP003345">
    <property type="protein sequence ID" value="AFM03067.1"/>
    <property type="molecule type" value="Genomic_DNA"/>
</dbReference>
<keyword evidence="2" id="KW-1185">Reference proteome</keyword>
<dbReference type="AlphaFoldDB" id="I4AGI2"/>
<evidence type="ECO:0000313" key="1">
    <source>
        <dbReference type="EMBL" id="AFM03067.1"/>
    </source>
</evidence>
<dbReference type="KEGG" id="fli:Fleli_0603"/>
<sequence length="81" mass="9671">MSFQRKVYTSSNLQDAYQDTYNEINKLPLAELEQNKERYSQQLINLELSETSYLNRIKNIKAKLEITNKIIDERKNKETKT</sequence>
<dbReference type="RefSeq" id="WP_014796527.1">
    <property type="nucleotide sequence ID" value="NC_018018.1"/>
</dbReference>
<dbReference type="Proteomes" id="UP000006054">
    <property type="component" value="Chromosome"/>
</dbReference>
<protein>
    <recommendedName>
        <fullName evidence="3">50S ribosomal protein L29</fullName>
    </recommendedName>
</protein>
<name>I4AGI2_BERLS</name>